<evidence type="ECO:0000313" key="4">
    <source>
        <dbReference type="EMBL" id="PKK91011.1"/>
    </source>
</evidence>
<dbReference type="AlphaFoldDB" id="A0A2N1PRP3"/>
<dbReference type="Pfam" id="PF00158">
    <property type="entry name" value="Sigma54_activat"/>
    <property type="match status" value="1"/>
</dbReference>
<dbReference type="Gene3D" id="3.40.50.2300">
    <property type="match status" value="1"/>
</dbReference>
<dbReference type="SUPFAM" id="SSF52172">
    <property type="entry name" value="CheY-like"/>
    <property type="match status" value="1"/>
</dbReference>
<reference evidence="4 5" key="1">
    <citation type="journal article" date="2017" name="ISME J.">
        <title>Potential for microbial H2 and metal transformations associated with novel bacteria and archaea in deep terrestrial subsurface sediments.</title>
        <authorList>
            <person name="Hernsdorf A.W."/>
            <person name="Amano Y."/>
            <person name="Miyakawa K."/>
            <person name="Ise K."/>
            <person name="Suzuki Y."/>
            <person name="Anantharaman K."/>
            <person name="Probst A."/>
            <person name="Burstein D."/>
            <person name="Thomas B.C."/>
            <person name="Banfield J.F."/>
        </authorList>
    </citation>
    <scope>NUCLEOTIDE SEQUENCE [LARGE SCALE GENOMIC DNA]</scope>
    <source>
        <strain evidence="4">HGW-Wallbacteria-1</strain>
    </source>
</reference>
<dbReference type="GO" id="GO:0006355">
    <property type="term" value="P:regulation of DNA-templated transcription"/>
    <property type="evidence" value="ECO:0007669"/>
    <property type="project" value="InterPro"/>
</dbReference>
<keyword evidence="1" id="KW-0547">Nucleotide-binding</keyword>
<dbReference type="InterPro" id="IPR002078">
    <property type="entry name" value="Sigma_54_int"/>
</dbReference>
<evidence type="ECO:0000313" key="5">
    <source>
        <dbReference type="Proteomes" id="UP000233256"/>
    </source>
</evidence>
<gene>
    <name evidence="4" type="ORF">CVV64_04365</name>
</gene>
<dbReference type="Pfam" id="PF25601">
    <property type="entry name" value="AAA_lid_14"/>
    <property type="match status" value="1"/>
</dbReference>
<dbReference type="Proteomes" id="UP000233256">
    <property type="component" value="Unassembled WGS sequence"/>
</dbReference>
<organism evidence="4 5">
    <name type="scientific">Candidatus Wallbacteria bacterium HGW-Wallbacteria-1</name>
    <dbReference type="NCBI Taxonomy" id="2013854"/>
    <lineage>
        <taxon>Bacteria</taxon>
        <taxon>Candidatus Walliibacteriota</taxon>
    </lineage>
</organism>
<protein>
    <recommendedName>
        <fullName evidence="3">Sigma-54 factor interaction domain-containing protein</fullName>
    </recommendedName>
</protein>
<name>A0A2N1PRP3_9BACT</name>
<dbReference type="Gene3D" id="3.40.50.300">
    <property type="entry name" value="P-loop containing nucleotide triphosphate hydrolases"/>
    <property type="match status" value="1"/>
</dbReference>
<dbReference type="InterPro" id="IPR027417">
    <property type="entry name" value="P-loop_NTPase"/>
</dbReference>
<dbReference type="Gene3D" id="1.10.8.60">
    <property type="match status" value="1"/>
</dbReference>
<dbReference type="InterPro" id="IPR058031">
    <property type="entry name" value="AAA_lid_NorR"/>
</dbReference>
<accession>A0A2N1PRP3</accession>
<feature type="domain" description="Sigma-54 factor interaction" evidence="3">
    <location>
        <begin position="127"/>
        <end position="364"/>
    </location>
</feature>
<dbReference type="PANTHER" id="PTHR32071">
    <property type="entry name" value="TRANSCRIPTIONAL REGULATORY PROTEIN"/>
    <property type="match status" value="1"/>
</dbReference>
<dbReference type="EMBL" id="PGXC01000003">
    <property type="protein sequence ID" value="PKK91011.1"/>
    <property type="molecule type" value="Genomic_DNA"/>
</dbReference>
<dbReference type="GO" id="GO:0005524">
    <property type="term" value="F:ATP binding"/>
    <property type="evidence" value="ECO:0007669"/>
    <property type="project" value="UniProtKB-KW"/>
</dbReference>
<dbReference type="CDD" id="cd00009">
    <property type="entry name" value="AAA"/>
    <property type="match status" value="1"/>
</dbReference>
<dbReference type="SUPFAM" id="SSF52540">
    <property type="entry name" value="P-loop containing nucleoside triphosphate hydrolases"/>
    <property type="match status" value="1"/>
</dbReference>
<dbReference type="InterPro" id="IPR011006">
    <property type="entry name" value="CheY-like_superfamily"/>
</dbReference>
<proteinExistence type="predicted"/>
<keyword evidence="2" id="KW-0067">ATP-binding</keyword>
<sequence>MKIVVVDPLWSEREFSQELNRWALTSSVKLLVTGDGGKAIQTVREGDVDLVLLNVEGENYDGRKLFKKLKNHQNYLPVVILIPGKDSSPSYFKLGADGTFFISNLDVDLLISTIASLALSEMDDPFLAGRSDALRTLRNHIYSVSKFGGELPVLVRGGFGSGREHVAREIHRLSQRGKGPFVRFICGGYTSDFLERQLFGRFEKSRESADKDEFIPGAIARASGGILYMEDADTLSPELQMRLATTLKTGEYFPQGGNEANRMRPDCQLILSTGPATAEPGVTRHGRRMEEELFAVISSFPLDVPDLKDRHDDIPLISSLFLARHNNMNLNIQGFSDQVMVRLTRYSFPGNLVELENLVRRALIISRGDHSDSRFLGEEHFAPLI</sequence>
<comment type="caution">
    <text evidence="4">The sequence shown here is derived from an EMBL/GenBank/DDBJ whole genome shotgun (WGS) entry which is preliminary data.</text>
</comment>
<evidence type="ECO:0000259" key="3">
    <source>
        <dbReference type="PROSITE" id="PS50045"/>
    </source>
</evidence>
<dbReference type="PROSITE" id="PS50045">
    <property type="entry name" value="SIGMA54_INTERACT_4"/>
    <property type="match status" value="1"/>
</dbReference>
<evidence type="ECO:0000256" key="1">
    <source>
        <dbReference type="ARBA" id="ARBA00022741"/>
    </source>
</evidence>
<evidence type="ECO:0000256" key="2">
    <source>
        <dbReference type="ARBA" id="ARBA00022840"/>
    </source>
</evidence>